<keyword evidence="4 7" id="KW-1133">Transmembrane helix</keyword>
<organism evidence="8 9">
    <name type="scientific">Halorussus limi</name>
    <dbReference type="NCBI Taxonomy" id="2938695"/>
    <lineage>
        <taxon>Archaea</taxon>
        <taxon>Methanobacteriati</taxon>
        <taxon>Methanobacteriota</taxon>
        <taxon>Stenosarchaea group</taxon>
        <taxon>Halobacteria</taxon>
        <taxon>Halobacteriales</taxon>
        <taxon>Haladaptataceae</taxon>
        <taxon>Halorussus</taxon>
    </lineage>
</organism>
<evidence type="ECO:0000256" key="4">
    <source>
        <dbReference type="ARBA" id="ARBA00022989"/>
    </source>
</evidence>
<comment type="similarity">
    <text evidence="2">Belongs to the autoinducer-2 exporter (AI-2E) (TC 2.A.86) family.</text>
</comment>
<gene>
    <name evidence="8" type="ORF">M0R89_02120</name>
</gene>
<evidence type="ECO:0000313" key="8">
    <source>
        <dbReference type="EMBL" id="UPV74878.1"/>
    </source>
</evidence>
<dbReference type="GeneID" id="72183957"/>
<feature type="transmembrane region" description="Helical" evidence="7">
    <location>
        <begin position="326"/>
        <end position="358"/>
    </location>
</feature>
<dbReference type="EMBL" id="CP096659">
    <property type="protein sequence ID" value="UPV74878.1"/>
    <property type="molecule type" value="Genomic_DNA"/>
</dbReference>
<dbReference type="KEGG" id="halx:M0R89_02120"/>
<evidence type="ECO:0000256" key="6">
    <source>
        <dbReference type="SAM" id="MobiDB-lite"/>
    </source>
</evidence>
<evidence type="ECO:0000256" key="5">
    <source>
        <dbReference type="ARBA" id="ARBA00023136"/>
    </source>
</evidence>
<evidence type="ECO:0000256" key="1">
    <source>
        <dbReference type="ARBA" id="ARBA00004141"/>
    </source>
</evidence>
<dbReference type="RefSeq" id="WP_248650921.1">
    <property type="nucleotide sequence ID" value="NZ_CP096659.1"/>
</dbReference>
<feature type="transmembrane region" description="Helical" evidence="7">
    <location>
        <begin position="293"/>
        <end position="314"/>
    </location>
</feature>
<comment type="subcellular location">
    <subcellularLocation>
        <location evidence="1">Membrane</location>
        <topology evidence="1">Multi-pass membrane protein</topology>
    </subcellularLocation>
</comment>
<keyword evidence="3 7" id="KW-0812">Transmembrane</keyword>
<name>A0A8U0HVB0_9EURY</name>
<evidence type="ECO:0000256" key="2">
    <source>
        <dbReference type="ARBA" id="ARBA00009773"/>
    </source>
</evidence>
<feature type="transmembrane region" description="Helical" evidence="7">
    <location>
        <begin position="271"/>
        <end position="287"/>
    </location>
</feature>
<dbReference type="GO" id="GO:0016020">
    <property type="term" value="C:membrane"/>
    <property type="evidence" value="ECO:0007669"/>
    <property type="project" value="UniProtKB-SubCell"/>
</dbReference>
<dbReference type="Proteomes" id="UP000830729">
    <property type="component" value="Chromosome"/>
</dbReference>
<keyword evidence="9" id="KW-1185">Reference proteome</keyword>
<feature type="transmembrane region" description="Helical" evidence="7">
    <location>
        <begin position="156"/>
        <end position="181"/>
    </location>
</feature>
<proteinExistence type="inferred from homology"/>
<evidence type="ECO:0000256" key="3">
    <source>
        <dbReference type="ARBA" id="ARBA00022692"/>
    </source>
</evidence>
<evidence type="ECO:0000256" key="7">
    <source>
        <dbReference type="SAM" id="Phobius"/>
    </source>
</evidence>
<dbReference type="Pfam" id="PF01594">
    <property type="entry name" value="AI-2E_transport"/>
    <property type="match status" value="1"/>
</dbReference>
<evidence type="ECO:0000313" key="9">
    <source>
        <dbReference type="Proteomes" id="UP000830729"/>
    </source>
</evidence>
<dbReference type="AlphaFoldDB" id="A0A8U0HVB0"/>
<accession>A0A8U0HVB0</accession>
<feature type="transmembrane region" description="Helical" evidence="7">
    <location>
        <begin position="64"/>
        <end position="86"/>
    </location>
</feature>
<feature type="transmembrane region" description="Helical" evidence="7">
    <location>
        <begin position="14"/>
        <end position="43"/>
    </location>
</feature>
<protein>
    <submittedName>
        <fullName evidence="8">AI-2E family transporter</fullName>
    </submittedName>
</protein>
<dbReference type="PANTHER" id="PTHR21716:SF4">
    <property type="entry name" value="TRANSMEMBRANE PROTEIN 245"/>
    <property type="match status" value="1"/>
</dbReference>
<sequence>MGWVREFSFDRERIAWWLVAVALLVALGYVVSSFLGTFLLGLFVYYATRPMYRRLLGRMHQPTLAAATALLGLAFPGLVLLGYTVVVSVSELSSLAGVGVEELEGVLGPGVDLSQLFDPQQLPALLETTPQQLQADIQQFAAQRGAETAREILGSLFTLLGVLASTALGIVITLVVAFYLLRDDHRLAEWFRTEVADEDSPTVAFARAVDDDLETVYFGNILTAFVIGVVAAVSYNLLDLVAPAAVSVPSPTLLGLLSGLASLVPVVGMKLVYVPLGIVLGVVTAVTDPGALWFPAAFLLVAFVVVDTIPELVLRPYVSGRDLHTGLVLLAYVLGPVLFGWYGLFLGPLLLVLVVHFVRVIVPELVERGEFDVDPDTPESGVLGESGTRRAEALRAGVRAPVRALSRRERTTDGSGRAPDGESGRADDSKT</sequence>
<dbReference type="PANTHER" id="PTHR21716">
    <property type="entry name" value="TRANSMEMBRANE PROTEIN"/>
    <property type="match status" value="1"/>
</dbReference>
<reference evidence="8 9" key="1">
    <citation type="submission" date="2022-04" db="EMBL/GenBank/DDBJ databases">
        <title>Diverse halophilic archaea isolated from saline environments.</title>
        <authorList>
            <person name="Cui H.-L."/>
        </authorList>
    </citation>
    <scope>NUCLEOTIDE SEQUENCE [LARGE SCALE GENOMIC DNA]</scope>
    <source>
        <strain evidence="8 9">XZYJT49</strain>
    </source>
</reference>
<keyword evidence="5 7" id="KW-0472">Membrane</keyword>
<feature type="transmembrane region" description="Helical" evidence="7">
    <location>
        <begin position="217"/>
        <end position="238"/>
    </location>
</feature>
<feature type="region of interest" description="Disordered" evidence="6">
    <location>
        <begin position="376"/>
        <end position="431"/>
    </location>
</feature>
<feature type="compositionally biased region" description="Basic and acidic residues" evidence="6">
    <location>
        <begin position="419"/>
        <end position="431"/>
    </location>
</feature>
<dbReference type="InterPro" id="IPR002549">
    <property type="entry name" value="AI-2E-like"/>
</dbReference>